<dbReference type="GO" id="GO:0008395">
    <property type="term" value="F:steroid hydroxylase activity"/>
    <property type="evidence" value="ECO:0007669"/>
    <property type="project" value="TreeGrafter"/>
</dbReference>
<evidence type="ECO:0000256" key="3">
    <source>
        <dbReference type="ARBA" id="ARBA00010617"/>
    </source>
</evidence>
<sequence length="801" mass="91380">MEMFKKFGRIFGMYTFTDKMIAINEPDLLRDILVKDFNIFPDHTKFHMGTTKLDKSLFFMPGNDDWKRQRSILSPVFTSGKLRAMMAHIDNISDRFIANLVQFEKQGQPIDMRKHVGAFAMDVISCCGYGIDVESINNPNHPIVLNARKILSTDVGLGMILSGMFPALAKLVGAEPFDIKACRYFDELTNKIIEERKKHNKYALNNDKDSEKSDKDLGYDSIRDAEPDESVGNSPMVKTSGKLTIDEMVAQGILFFIAGYDTTSAALTHTLYFLSKHPDSQQRLYKELQTCDEFTYENLLQMKYLSGVIHETLRLAPSFLKLFRICVKDYKLGNTGITIPAGAYVTANIYALQRDPKFWPNPEEFQPERWFEPKHHPYAYLPFGSGPRLCIGQRAIGRPAHQYDVEMSKKFGRIFGGYSFTGKMIMVNEPDLLRNIMVKDFHIFPDHLGFHMGTTKMDKSLFFMPGDEDWKRVRSILSPVFTSGKLRAMMAHIDNISDRFIDNLVQLEKQGEPIDMRKHVGAFAMDVISRCGYGIDVESINNPNHPIVINARNILSTDAKIGAVLSGMFPALAKLVGAEPFDIDSCRYFDELTNKIIDERKKHNKNVINNDKDSEKLDNDLDDDSISDGQPDESVGDKPMVKTSGKLTIDEMVAQGMLFFVAGYDTTSAALTHALYYLSEHKDCQQILYEELRSCDEFTYEKLSQLKYLNGVIHETLRLRPSFLKIFRTCVQDYKLGNTGITIPSGTFMMANTYTLHRDPKYWPNPDKFDPEHWFEPKHHPYAYLPFGAGPRLCIGQRHVT</sequence>
<evidence type="ECO:0000313" key="15">
    <source>
        <dbReference type="Proteomes" id="UP000759131"/>
    </source>
</evidence>
<keyword evidence="6" id="KW-0256">Endoplasmic reticulum</keyword>
<keyword evidence="10" id="KW-0472">Membrane</keyword>
<evidence type="ECO:0000256" key="2">
    <source>
        <dbReference type="ARBA" id="ARBA00004586"/>
    </source>
</evidence>
<accession>A0A7R9Q0N5</accession>
<gene>
    <name evidence="14" type="ORF">OSB1V03_LOCUS8145</name>
</gene>
<name>A0A7R9Q0N5_9ACAR</name>
<feature type="region of interest" description="Disordered" evidence="13">
    <location>
        <begin position="608"/>
        <end position="640"/>
    </location>
</feature>
<organism evidence="14">
    <name type="scientific">Medioppia subpectinata</name>
    <dbReference type="NCBI Taxonomy" id="1979941"/>
    <lineage>
        <taxon>Eukaryota</taxon>
        <taxon>Metazoa</taxon>
        <taxon>Ecdysozoa</taxon>
        <taxon>Arthropoda</taxon>
        <taxon>Chelicerata</taxon>
        <taxon>Arachnida</taxon>
        <taxon>Acari</taxon>
        <taxon>Acariformes</taxon>
        <taxon>Sarcoptiformes</taxon>
        <taxon>Oribatida</taxon>
        <taxon>Brachypylina</taxon>
        <taxon>Oppioidea</taxon>
        <taxon>Oppiidae</taxon>
        <taxon>Medioppia</taxon>
    </lineage>
</organism>
<evidence type="ECO:0000256" key="5">
    <source>
        <dbReference type="ARBA" id="ARBA00022723"/>
    </source>
</evidence>
<evidence type="ECO:0008006" key="16">
    <source>
        <dbReference type="Google" id="ProtNLM"/>
    </source>
</evidence>
<keyword evidence="9" id="KW-0503">Monooxygenase</keyword>
<dbReference type="EMBL" id="CAJPIZ010004986">
    <property type="protein sequence ID" value="CAG2108150.1"/>
    <property type="molecule type" value="Genomic_DNA"/>
</dbReference>
<dbReference type="SUPFAM" id="SSF48264">
    <property type="entry name" value="Cytochrome P450"/>
    <property type="match status" value="2"/>
</dbReference>
<dbReference type="Pfam" id="PF00067">
    <property type="entry name" value="p450"/>
    <property type="match status" value="2"/>
</dbReference>
<feature type="binding site" description="axial binding residue" evidence="12">
    <location>
        <position position="794"/>
    </location>
    <ligand>
        <name>heme</name>
        <dbReference type="ChEBI" id="CHEBI:30413"/>
    </ligand>
    <ligandPart>
        <name>Fe</name>
        <dbReference type="ChEBI" id="CHEBI:18248"/>
    </ligandPart>
</feature>
<feature type="compositionally biased region" description="Basic and acidic residues" evidence="13">
    <location>
        <begin position="610"/>
        <end position="619"/>
    </location>
</feature>
<evidence type="ECO:0000256" key="11">
    <source>
        <dbReference type="ARBA" id="ARBA00043906"/>
    </source>
</evidence>
<dbReference type="GO" id="GO:0005506">
    <property type="term" value="F:iron ion binding"/>
    <property type="evidence" value="ECO:0007669"/>
    <property type="project" value="InterPro"/>
</dbReference>
<dbReference type="AlphaFoldDB" id="A0A7R9Q0N5"/>
<comment type="cofactor">
    <cofactor evidence="1 12">
        <name>heme</name>
        <dbReference type="ChEBI" id="CHEBI:30413"/>
    </cofactor>
</comment>
<dbReference type="Gene3D" id="1.10.630.10">
    <property type="entry name" value="Cytochrome P450"/>
    <property type="match status" value="2"/>
</dbReference>
<comment type="subcellular location">
    <subcellularLocation>
        <location evidence="2">Endoplasmic reticulum membrane</location>
    </subcellularLocation>
</comment>
<evidence type="ECO:0000256" key="4">
    <source>
        <dbReference type="ARBA" id="ARBA00022617"/>
    </source>
</evidence>
<comment type="similarity">
    <text evidence="3">Belongs to the cytochrome P450 family.</text>
</comment>
<dbReference type="PROSITE" id="PS00086">
    <property type="entry name" value="CYTOCHROME_P450"/>
    <property type="match status" value="2"/>
</dbReference>
<feature type="compositionally biased region" description="Basic and acidic residues" evidence="13">
    <location>
        <begin position="206"/>
        <end position="225"/>
    </location>
</feature>
<comment type="function">
    <text evidence="11">Cytochromes P450 are a group of heme-thiolate monooxygenases. They oxidize a variety of structurally unrelated compounds, including steroids, fatty acids, and xenobiotics.</text>
</comment>
<dbReference type="GO" id="GO:0005789">
    <property type="term" value="C:endoplasmic reticulum membrane"/>
    <property type="evidence" value="ECO:0007669"/>
    <property type="project" value="UniProtKB-SubCell"/>
</dbReference>
<protein>
    <recommendedName>
        <fullName evidence="16">Cytochrome P450</fullName>
    </recommendedName>
</protein>
<proteinExistence type="inferred from homology"/>
<evidence type="ECO:0000313" key="14">
    <source>
        <dbReference type="EMBL" id="CAD7627720.1"/>
    </source>
</evidence>
<keyword evidence="7" id="KW-0560">Oxidoreductase</keyword>
<dbReference type="InterPro" id="IPR050705">
    <property type="entry name" value="Cytochrome_P450_3A"/>
</dbReference>
<evidence type="ECO:0000256" key="1">
    <source>
        <dbReference type="ARBA" id="ARBA00001971"/>
    </source>
</evidence>
<dbReference type="FunFam" id="1.10.630.10:FF:000003">
    <property type="entry name" value="cytochrome P450 3A12-like isoform X2"/>
    <property type="match status" value="2"/>
</dbReference>
<dbReference type="OrthoDB" id="6408550at2759"/>
<evidence type="ECO:0000256" key="6">
    <source>
        <dbReference type="ARBA" id="ARBA00022824"/>
    </source>
</evidence>
<dbReference type="PRINTS" id="PR00385">
    <property type="entry name" value="P450"/>
</dbReference>
<keyword evidence="5 12" id="KW-0479">Metal-binding</keyword>
<evidence type="ECO:0000256" key="10">
    <source>
        <dbReference type="ARBA" id="ARBA00023136"/>
    </source>
</evidence>
<dbReference type="InterPro" id="IPR036396">
    <property type="entry name" value="Cyt_P450_sf"/>
</dbReference>
<keyword evidence="4 12" id="KW-0349">Heme</keyword>
<evidence type="ECO:0000256" key="9">
    <source>
        <dbReference type="ARBA" id="ARBA00023033"/>
    </source>
</evidence>
<dbReference type="GO" id="GO:0020037">
    <property type="term" value="F:heme binding"/>
    <property type="evidence" value="ECO:0007669"/>
    <property type="project" value="InterPro"/>
</dbReference>
<dbReference type="EMBL" id="OC859561">
    <property type="protein sequence ID" value="CAD7627720.1"/>
    <property type="molecule type" value="Genomic_DNA"/>
</dbReference>
<dbReference type="Proteomes" id="UP000759131">
    <property type="component" value="Unassembled WGS sequence"/>
</dbReference>
<dbReference type="InterPro" id="IPR017972">
    <property type="entry name" value="Cyt_P450_CS"/>
</dbReference>
<dbReference type="PANTHER" id="PTHR24302:SF15">
    <property type="entry name" value="FATTY-ACID PEROXYGENASE"/>
    <property type="match status" value="1"/>
</dbReference>
<reference evidence="14" key="1">
    <citation type="submission" date="2020-11" db="EMBL/GenBank/DDBJ databases">
        <authorList>
            <person name="Tran Van P."/>
        </authorList>
    </citation>
    <scope>NUCLEOTIDE SEQUENCE</scope>
</reference>
<dbReference type="GO" id="GO:0016705">
    <property type="term" value="F:oxidoreductase activity, acting on paired donors, with incorporation or reduction of molecular oxygen"/>
    <property type="evidence" value="ECO:0007669"/>
    <property type="project" value="InterPro"/>
</dbReference>
<keyword evidence="15" id="KW-1185">Reference proteome</keyword>
<dbReference type="PANTHER" id="PTHR24302">
    <property type="entry name" value="CYTOCHROME P450 FAMILY 3"/>
    <property type="match status" value="1"/>
</dbReference>
<evidence type="ECO:0000256" key="7">
    <source>
        <dbReference type="ARBA" id="ARBA00023002"/>
    </source>
</evidence>
<dbReference type="InterPro" id="IPR001128">
    <property type="entry name" value="Cyt_P450"/>
</dbReference>
<dbReference type="PRINTS" id="PR00463">
    <property type="entry name" value="EP450I"/>
</dbReference>
<dbReference type="InterPro" id="IPR002401">
    <property type="entry name" value="Cyt_P450_E_grp-I"/>
</dbReference>
<evidence type="ECO:0000256" key="13">
    <source>
        <dbReference type="SAM" id="MobiDB-lite"/>
    </source>
</evidence>
<feature type="region of interest" description="Disordered" evidence="13">
    <location>
        <begin position="204"/>
        <end position="235"/>
    </location>
</feature>
<evidence type="ECO:0000256" key="12">
    <source>
        <dbReference type="PIRSR" id="PIRSR602401-1"/>
    </source>
</evidence>
<evidence type="ECO:0000256" key="8">
    <source>
        <dbReference type="ARBA" id="ARBA00023004"/>
    </source>
</evidence>
<keyword evidence="8 12" id="KW-0408">Iron</keyword>